<dbReference type="PROSITE" id="PS00028">
    <property type="entry name" value="ZINC_FINGER_C2H2_1"/>
    <property type="match status" value="6"/>
</dbReference>
<dbReference type="EMBL" id="JABFTP020000165">
    <property type="protein sequence ID" value="KAL3284336.1"/>
    <property type="molecule type" value="Genomic_DNA"/>
</dbReference>
<feature type="domain" description="C2H2-type" evidence="10">
    <location>
        <begin position="298"/>
        <end position="321"/>
    </location>
</feature>
<organism evidence="11 12">
    <name type="scientific">Cryptolaemus montrouzieri</name>
    <dbReference type="NCBI Taxonomy" id="559131"/>
    <lineage>
        <taxon>Eukaryota</taxon>
        <taxon>Metazoa</taxon>
        <taxon>Ecdysozoa</taxon>
        <taxon>Arthropoda</taxon>
        <taxon>Hexapoda</taxon>
        <taxon>Insecta</taxon>
        <taxon>Pterygota</taxon>
        <taxon>Neoptera</taxon>
        <taxon>Endopterygota</taxon>
        <taxon>Coleoptera</taxon>
        <taxon>Polyphaga</taxon>
        <taxon>Cucujiformia</taxon>
        <taxon>Coccinelloidea</taxon>
        <taxon>Coccinellidae</taxon>
        <taxon>Scymninae</taxon>
        <taxon>Scymnini</taxon>
        <taxon>Cryptolaemus</taxon>
    </lineage>
</organism>
<feature type="domain" description="C2H2-type" evidence="10">
    <location>
        <begin position="172"/>
        <end position="199"/>
    </location>
</feature>
<dbReference type="FunFam" id="3.30.160.60:FF:000130">
    <property type="entry name" value="Spalt-like transcription factor 4"/>
    <property type="match status" value="1"/>
</dbReference>
<feature type="domain" description="C2H2-type" evidence="10">
    <location>
        <begin position="144"/>
        <end position="171"/>
    </location>
</feature>
<dbReference type="GO" id="GO:0008270">
    <property type="term" value="F:zinc ion binding"/>
    <property type="evidence" value="ECO:0007669"/>
    <property type="project" value="UniProtKB-KW"/>
</dbReference>
<dbReference type="GO" id="GO:1990837">
    <property type="term" value="F:sequence-specific double-stranded DNA binding"/>
    <property type="evidence" value="ECO:0007669"/>
    <property type="project" value="UniProtKB-ARBA"/>
</dbReference>
<comment type="caution">
    <text evidence="11">The sequence shown here is derived from an EMBL/GenBank/DDBJ whole genome shotgun (WGS) entry which is preliminary data.</text>
</comment>
<dbReference type="FunFam" id="3.30.160.60:FF:000260">
    <property type="entry name" value="Spalt-like transcription factor 1"/>
    <property type="match status" value="1"/>
</dbReference>
<comment type="subcellular location">
    <subcellularLocation>
        <location evidence="1">Nucleus</location>
    </subcellularLocation>
</comment>
<dbReference type="Pfam" id="PF00096">
    <property type="entry name" value="zf-C2H2"/>
    <property type="match status" value="5"/>
</dbReference>
<keyword evidence="4 9" id="KW-0863">Zinc-finger</keyword>
<evidence type="ECO:0000313" key="11">
    <source>
        <dbReference type="EMBL" id="KAL3284336.1"/>
    </source>
</evidence>
<protein>
    <recommendedName>
        <fullName evidence="10">C2H2-type domain-containing protein</fullName>
    </recommendedName>
</protein>
<dbReference type="InterPro" id="IPR013087">
    <property type="entry name" value="Znf_C2H2_type"/>
</dbReference>
<keyword evidence="7" id="KW-0804">Transcription</keyword>
<dbReference type="PANTHER" id="PTHR24409">
    <property type="entry name" value="ZINC FINGER PROTEIN 142"/>
    <property type="match status" value="1"/>
</dbReference>
<evidence type="ECO:0000256" key="9">
    <source>
        <dbReference type="PROSITE-ProRule" id="PRU00042"/>
    </source>
</evidence>
<dbReference type="Proteomes" id="UP001516400">
    <property type="component" value="Unassembled WGS sequence"/>
</dbReference>
<keyword evidence="2" id="KW-0479">Metal-binding</keyword>
<dbReference type="InterPro" id="IPR036236">
    <property type="entry name" value="Znf_C2H2_sf"/>
</dbReference>
<sequence length="321" mass="37253">MDLEPTVVEELSPNSKKPYIRQEIINFKRRKISENEQFYASHVDAEVIFLDTDTALEAEPLTIEIQEEEQEIGKEESISFISDLVNDGINDEEYVIQDTEIVAEELEDGQHPLDDFEELEEGEIKSSEIGFITKHYRNYFPKEYQCPLCEKSFTQKGNLVRHYHTHTGAKPFICNLCGHKFTQKSNLQKHIATHNGDKKFECGICHKGFVQKANLIRHLRIHTGEKPFQCDLCGHKFTQKGNLNKHMQLHTSDTEAACDLCDSKFPNYSAKMKHEATIHGVKWQELQETVEMVIRKDFNCDECPAVFRTAKSLHKHKRFHE</sequence>
<evidence type="ECO:0000256" key="1">
    <source>
        <dbReference type="ARBA" id="ARBA00004123"/>
    </source>
</evidence>
<evidence type="ECO:0000259" key="10">
    <source>
        <dbReference type="PROSITE" id="PS50157"/>
    </source>
</evidence>
<keyword evidence="5" id="KW-0862">Zinc</keyword>
<dbReference type="SMART" id="SM00355">
    <property type="entry name" value="ZnF_C2H2"/>
    <property type="match status" value="6"/>
</dbReference>
<dbReference type="SUPFAM" id="SSF57667">
    <property type="entry name" value="beta-beta-alpha zinc fingers"/>
    <property type="match status" value="3"/>
</dbReference>
<feature type="domain" description="C2H2-type" evidence="10">
    <location>
        <begin position="200"/>
        <end position="227"/>
    </location>
</feature>
<evidence type="ECO:0000256" key="4">
    <source>
        <dbReference type="ARBA" id="ARBA00022771"/>
    </source>
</evidence>
<evidence type="ECO:0000256" key="8">
    <source>
        <dbReference type="ARBA" id="ARBA00023242"/>
    </source>
</evidence>
<dbReference type="Gene3D" id="3.30.160.60">
    <property type="entry name" value="Classic Zinc Finger"/>
    <property type="match status" value="5"/>
</dbReference>
<dbReference type="FunFam" id="3.30.160.60:FF:000925">
    <property type="entry name" value="Zinc finger protein 668"/>
    <property type="match status" value="1"/>
</dbReference>
<proteinExistence type="predicted"/>
<dbReference type="AlphaFoldDB" id="A0ABD2P124"/>
<name>A0ABD2P124_9CUCU</name>
<evidence type="ECO:0000256" key="2">
    <source>
        <dbReference type="ARBA" id="ARBA00022723"/>
    </source>
</evidence>
<evidence type="ECO:0000256" key="7">
    <source>
        <dbReference type="ARBA" id="ARBA00023163"/>
    </source>
</evidence>
<evidence type="ECO:0000256" key="3">
    <source>
        <dbReference type="ARBA" id="ARBA00022737"/>
    </source>
</evidence>
<accession>A0ABD2P124</accession>
<gene>
    <name evidence="11" type="ORF">HHI36_018500</name>
</gene>
<keyword evidence="8" id="KW-0539">Nucleus</keyword>
<keyword evidence="6" id="KW-0805">Transcription regulation</keyword>
<evidence type="ECO:0000313" key="12">
    <source>
        <dbReference type="Proteomes" id="UP001516400"/>
    </source>
</evidence>
<dbReference type="PANTHER" id="PTHR24409:SF295">
    <property type="entry name" value="AZ2-RELATED"/>
    <property type="match status" value="1"/>
</dbReference>
<keyword evidence="3" id="KW-0677">Repeat</keyword>
<dbReference type="FunFam" id="3.30.160.60:FF:000303">
    <property type="entry name" value="Zinc finger protein 41"/>
    <property type="match status" value="1"/>
</dbReference>
<evidence type="ECO:0000256" key="5">
    <source>
        <dbReference type="ARBA" id="ARBA00022833"/>
    </source>
</evidence>
<evidence type="ECO:0000256" key="6">
    <source>
        <dbReference type="ARBA" id="ARBA00023015"/>
    </source>
</evidence>
<feature type="domain" description="C2H2-type" evidence="10">
    <location>
        <begin position="228"/>
        <end position="255"/>
    </location>
</feature>
<keyword evidence="12" id="KW-1185">Reference proteome</keyword>
<reference evidence="11 12" key="1">
    <citation type="journal article" date="2021" name="BMC Biol.">
        <title>Horizontally acquired antibacterial genes associated with adaptive radiation of ladybird beetles.</title>
        <authorList>
            <person name="Li H.S."/>
            <person name="Tang X.F."/>
            <person name="Huang Y.H."/>
            <person name="Xu Z.Y."/>
            <person name="Chen M.L."/>
            <person name="Du X.Y."/>
            <person name="Qiu B.Y."/>
            <person name="Chen P.T."/>
            <person name="Zhang W."/>
            <person name="Slipinski A."/>
            <person name="Escalona H.E."/>
            <person name="Waterhouse R.M."/>
            <person name="Zwick A."/>
            <person name="Pang H."/>
        </authorList>
    </citation>
    <scope>NUCLEOTIDE SEQUENCE [LARGE SCALE GENOMIC DNA]</scope>
    <source>
        <strain evidence="11">SYSU2018</strain>
    </source>
</reference>
<dbReference type="GO" id="GO:0005634">
    <property type="term" value="C:nucleus"/>
    <property type="evidence" value="ECO:0007669"/>
    <property type="project" value="UniProtKB-SubCell"/>
</dbReference>
<dbReference type="PROSITE" id="PS50157">
    <property type="entry name" value="ZINC_FINGER_C2H2_2"/>
    <property type="match status" value="5"/>
</dbReference>